<keyword evidence="3" id="KW-1185">Reference proteome</keyword>
<gene>
    <name evidence="2" type="ORF">H5410_015150</name>
</gene>
<dbReference type="EMBL" id="JACXVP010000003">
    <property type="protein sequence ID" value="KAG5615326.1"/>
    <property type="molecule type" value="Genomic_DNA"/>
</dbReference>
<dbReference type="Proteomes" id="UP000824120">
    <property type="component" value="Chromosome 3"/>
</dbReference>
<proteinExistence type="predicted"/>
<organism evidence="2 3">
    <name type="scientific">Solanum commersonii</name>
    <name type="common">Commerson's wild potato</name>
    <name type="synonym">Commerson's nightshade</name>
    <dbReference type="NCBI Taxonomy" id="4109"/>
    <lineage>
        <taxon>Eukaryota</taxon>
        <taxon>Viridiplantae</taxon>
        <taxon>Streptophyta</taxon>
        <taxon>Embryophyta</taxon>
        <taxon>Tracheophyta</taxon>
        <taxon>Spermatophyta</taxon>
        <taxon>Magnoliopsida</taxon>
        <taxon>eudicotyledons</taxon>
        <taxon>Gunneridae</taxon>
        <taxon>Pentapetalae</taxon>
        <taxon>asterids</taxon>
        <taxon>lamiids</taxon>
        <taxon>Solanales</taxon>
        <taxon>Solanaceae</taxon>
        <taxon>Solanoideae</taxon>
        <taxon>Solaneae</taxon>
        <taxon>Solanum</taxon>
    </lineage>
</organism>
<dbReference type="AlphaFoldDB" id="A0A9J5ZSX1"/>
<reference evidence="2 3" key="1">
    <citation type="submission" date="2020-09" db="EMBL/GenBank/DDBJ databases">
        <title>De no assembly of potato wild relative species, Solanum commersonii.</title>
        <authorList>
            <person name="Cho K."/>
        </authorList>
    </citation>
    <scope>NUCLEOTIDE SEQUENCE [LARGE SCALE GENOMIC DNA]</scope>
    <source>
        <strain evidence="2">LZ3.2</strain>
        <tissue evidence="2">Leaf</tissue>
    </source>
</reference>
<name>A0A9J5ZSX1_SOLCO</name>
<evidence type="ECO:0000256" key="1">
    <source>
        <dbReference type="SAM" id="MobiDB-lite"/>
    </source>
</evidence>
<protein>
    <submittedName>
        <fullName evidence="2">Uncharacterized protein</fullName>
    </submittedName>
</protein>
<accession>A0A9J5ZSX1</accession>
<sequence length="82" mass="9592">MIQLEFEITTLEANMRREGLWWTLYLGHLQPIQLNSNPRSRNEYDDTKNQECHSIEGQQSGKTMLRWPTDSLNPTQGSKAKE</sequence>
<comment type="caution">
    <text evidence="2">The sequence shown here is derived from an EMBL/GenBank/DDBJ whole genome shotgun (WGS) entry which is preliminary data.</text>
</comment>
<feature type="region of interest" description="Disordered" evidence="1">
    <location>
        <begin position="55"/>
        <end position="82"/>
    </location>
</feature>
<evidence type="ECO:0000313" key="2">
    <source>
        <dbReference type="EMBL" id="KAG5615326.1"/>
    </source>
</evidence>
<evidence type="ECO:0000313" key="3">
    <source>
        <dbReference type="Proteomes" id="UP000824120"/>
    </source>
</evidence>
<feature type="compositionally biased region" description="Polar residues" evidence="1">
    <location>
        <begin position="70"/>
        <end position="82"/>
    </location>
</feature>